<keyword evidence="1" id="KW-0732">Signal</keyword>
<keyword evidence="3" id="KW-1185">Reference proteome</keyword>
<sequence length="461" mass="51599" precursor="true">MQRRRITPALWSRRAAALGLASLPSLAGPAVAQELQAPQEAPTEVPTEVHNRLLNLQEQIDELTARLETTPTIGSTRGTMKVFGRIHIDNWTYPSSDGAISVFENGAPDQDVQNRTLFRRARIGVSGKVKDSMNYKIEIDFGLPDAFAFKDMVIGFEDLPGSQRLLIGNQKRPYGLDHLNSSRYNVFIERPYVVEALNQDARRFGVVAYGQSEDLAWNWRYGGFHLENFATTGQISGDTFQPEFAARIANTAMWENDGRDYAHWAVSGTVAFPNGDASDNEARFRTRPEARTDARWLDTSRITGTDQYEIAAVEGVYNIGPTQLVGEYMNTWVERDDARDLQFAGGYVQLAHFLTGEYMVWDRRTGTLGRPKPSKNFAPGVGKGAWQIAARYSVADFSNRDILGGRGESLSLGVNWYWNANASMQLNYIRGEISQRDEEVGGQLFDGGDYEVLGVRLRIDF</sequence>
<protein>
    <submittedName>
        <fullName evidence="2">Porin P</fullName>
    </submittedName>
</protein>
<dbReference type="InterPro" id="IPR023614">
    <property type="entry name" value="Porin_dom_sf"/>
</dbReference>
<dbReference type="EMBL" id="CP036434">
    <property type="protein sequence ID" value="QDV04577.1"/>
    <property type="molecule type" value="Genomic_DNA"/>
</dbReference>
<evidence type="ECO:0000313" key="2">
    <source>
        <dbReference type="EMBL" id="QDV04577.1"/>
    </source>
</evidence>
<evidence type="ECO:0000256" key="1">
    <source>
        <dbReference type="SAM" id="SignalP"/>
    </source>
</evidence>
<dbReference type="Gene3D" id="2.40.160.10">
    <property type="entry name" value="Porin"/>
    <property type="match status" value="1"/>
</dbReference>
<dbReference type="InterPro" id="IPR010870">
    <property type="entry name" value="Porin_O/P"/>
</dbReference>
<reference evidence="2 3" key="1">
    <citation type="submission" date="2019-02" db="EMBL/GenBank/DDBJ databases">
        <title>Deep-cultivation of Planctomycetes and their phenomic and genomic characterization uncovers novel biology.</title>
        <authorList>
            <person name="Wiegand S."/>
            <person name="Jogler M."/>
            <person name="Boedeker C."/>
            <person name="Pinto D."/>
            <person name="Vollmers J."/>
            <person name="Rivas-Marin E."/>
            <person name="Kohn T."/>
            <person name="Peeters S.H."/>
            <person name="Heuer A."/>
            <person name="Rast P."/>
            <person name="Oberbeckmann S."/>
            <person name="Bunk B."/>
            <person name="Jeske O."/>
            <person name="Meyerdierks A."/>
            <person name="Storesund J.E."/>
            <person name="Kallscheuer N."/>
            <person name="Luecker S."/>
            <person name="Lage O.M."/>
            <person name="Pohl T."/>
            <person name="Merkel B.J."/>
            <person name="Hornburger P."/>
            <person name="Mueller R.-W."/>
            <person name="Bruemmer F."/>
            <person name="Labrenz M."/>
            <person name="Spormann A.M."/>
            <person name="Op den Camp H."/>
            <person name="Overmann J."/>
            <person name="Amann R."/>
            <person name="Jetten M.S.M."/>
            <person name="Mascher T."/>
            <person name="Medema M.H."/>
            <person name="Devos D.P."/>
            <person name="Kaster A.-K."/>
            <person name="Ovreas L."/>
            <person name="Rohde M."/>
            <person name="Galperin M.Y."/>
            <person name="Jogler C."/>
        </authorList>
    </citation>
    <scope>NUCLEOTIDE SEQUENCE [LARGE SCALE GENOMIC DNA]</scope>
    <source>
        <strain evidence="2 3">Poly30</strain>
    </source>
</reference>
<dbReference type="Proteomes" id="UP000320390">
    <property type="component" value="Chromosome"/>
</dbReference>
<organism evidence="2 3">
    <name type="scientific">Saltatorellus ferox</name>
    <dbReference type="NCBI Taxonomy" id="2528018"/>
    <lineage>
        <taxon>Bacteria</taxon>
        <taxon>Pseudomonadati</taxon>
        <taxon>Planctomycetota</taxon>
        <taxon>Planctomycetia</taxon>
        <taxon>Planctomycetia incertae sedis</taxon>
        <taxon>Saltatorellus</taxon>
    </lineage>
</organism>
<feature type="chain" id="PRO_5021811123" evidence="1">
    <location>
        <begin position="28"/>
        <end position="461"/>
    </location>
</feature>
<dbReference type="Pfam" id="PF07396">
    <property type="entry name" value="Porin_O_P"/>
    <property type="match status" value="1"/>
</dbReference>
<name>A0A518EKF7_9BACT</name>
<dbReference type="AlphaFoldDB" id="A0A518EKF7"/>
<proteinExistence type="predicted"/>
<accession>A0A518EKF7</accession>
<dbReference type="SUPFAM" id="SSF56935">
    <property type="entry name" value="Porins"/>
    <property type="match status" value="1"/>
</dbReference>
<feature type="signal peptide" evidence="1">
    <location>
        <begin position="1"/>
        <end position="27"/>
    </location>
</feature>
<evidence type="ECO:0000313" key="3">
    <source>
        <dbReference type="Proteomes" id="UP000320390"/>
    </source>
</evidence>
<gene>
    <name evidence="2" type="primary">oprP</name>
    <name evidence="2" type="ORF">Poly30_00680</name>
</gene>